<organism evidence="1">
    <name type="scientific">marine sediment metagenome</name>
    <dbReference type="NCBI Taxonomy" id="412755"/>
    <lineage>
        <taxon>unclassified sequences</taxon>
        <taxon>metagenomes</taxon>
        <taxon>ecological metagenomes</taxon>
    </lineage>
</organism>
<comment type="caution">
    <text evidence="1">The sequence shown here is derived from an EMBL/GenBank/DDBJ whole genome shotgun (WGS) entry which is preliminary data.</text>
</comment>
<accession>X1MCZ3</accession>
<proteinExistence type="predicted"/>
<dbReference type="AlphaFoldDB" id="X1MCZ3"/>
<evidence type="ECO:0000313" key="1">
    <source>
        <dbReference type="EMBL" id="GAI04249.1"/>
    </source>
</evidence>
<name>X1MCZ3_9ZZZZ</name>
<gene>
    <name evidence="1" type="ORF">S06H3_14627</name>
</gene>
<protein>
    <recommendedName>
        <fullName evidence="2">CopG family transcriptional regulator</fullName>
    </recommendedName>
</protein>
<dbReference type="EMBL" id="BARV01007160">
    <property type="protein sequence ID" value="GAI04249.1"/>
    <property type="molecule type" value="Genomic_DNA"/>
</dbReference>
<reference evidence="1" key="1">
    <citation type="journal article" date="2014" name="Front. Microbiol.">
        <title>High frequency of phylogenetically diverse reductive dehalogenase-homologous genes in deep subseafloor sedimentary metagenomes.</title>
        <authorList>
            <person name="Kawai M."/>
            <person name="Futagami T."/>
            <person name="Toyoda A."/>
            <person name="Takaki Y."/>
            <person name="Nishi S."/>
            <person name="Hori S."/>
            <person name="Arai W."/>
            <person name="Tsubouchi T."/>
            <person name="Morono Y."/>
            <person name="Uchiyama I."/>
            <person name="Ito T."/>
            <person name="Fujiyama A."/>
            <person name="Inagaki F."/>
            <person name="Takami H."/>
        </authorList>
    </citation>
    <scope>NUCLEOTIDE SEQUENCE</scope>
    <source>
        <strain evidence="1">Expedition CK06-06</strain>
    </source>
</reference>
<sequence>MERPQRLVLPKRKKKKVTLTLAEDQIDFLDTCGGAVGQDRSGFLSLVLDGFYDEITAFAKGYAARILEQMTLTNLKNKKKT</sequence>
<evidence type="ECO:0008006" key="2">
    <source>
        <dbReference type="Google" id="ProtNLM"/>
    </source>
</evidence>